<dbReference type="Pfam" id="PF14275">
    <property type="entry name" value="DUF4362"/>
    <property type="match status" value="1"/>
</dbReference>
<dbReference type="OrthoDB" id="1912370at2"/>
<dbReference type="InterPro" id="IPR025372">
    <property type="entry name" value="DUF4362"/>
</dbReference>
<reference evidence="1 2" key="1">
    <citation type="submission" date="2019-08" db="EMBL/GenBank/DDBJ databases">
        <title>Bacillus genomes from the desert of Cuatro Cienegas, Coahuila.</title>
        <authorList>
            <person name="Olmedo-Alvarez G."/>
        </authorList>
    </citation>
    <scope>NUCLEOTIDE SEQUENCE [LARGE SCALE GENOMIC DNA]</scope>
    <source>
        <strain evidence="1 2">CH87b_3T</strain>
    </source>
</reference>
<dbReference type="EMBL" id="VTEZ01000001">
    <property type="protein sequence ID" value="TYS88133.1"/>
    <property type="molecule type" value="Genomic_DNA"/>
</dbReference>
<evidence type="ECO:0000313" key="1">
    <source>
        <dbReference type="EMBL" id="TYS88133.1"/>
    </source>
</evidence>
<dbReference type="RefSeq" id="WP_148967430.1">
    <property type="nucleotide sequence ID" value="NZ_JBNIKW010000001.1"/>
</dbReference>
<comment type="caution">
    <text evidence="1">The sequence shown here is derived from an EMBL/GenBank/DDBJ whole genome shotgun (WGS) entry which is preliminary data.</text>
</comment>
<gene>
    <name evidence="1" type="ORF">FZC85_01435</name>
</gene>
<dbReference type="Proteomes" id="UP000324269">
    <property type="component" value="Unassembled WGS sequence"/>
</dbReference>
<dbReference type="AlphaFoldDB" id="A0A5D4ULE7"/>
<evidence type="ECO:0000313" key="2">
    <source>
        <dbReference type="Proteomes" id="UP000324269"/>
    </source>
</evidence>
<name>A0A5D4ULE7_9BACI</name>
<accession>A0A5D4ULE7</accession>
<sequence length="148" mass="17100">MRKSIMAGLFLLFCVGGCEEPEDQMETEVGKQVGAYKPVETDVVNTHGNIENMERFERFYKNVGDDVEDRIRIVTYTEEGDPILHDLEYDGNVLHSVRDSLRDTFGRGEIVEMSCENIEYIKNGKMVVNMYKLADCDRKDADENVLWY</sequence>
<organism evidence="1 2">
    <name type="scientific">Rossellomorea aquimaris</name>
    <dbReference type="NCBI Taxonomy" id="189382"/>
    <lineage>
        <taxon>Bacteria</taxon>
        <taxon>Bacillati</taxon>
        <taxon>Bacillota</taxon>
        <taxon>Bacilli</taxon>
        <taxon>Bacillales</taxon>
        <taxon>Bacillaceae</taxon>
        <taxon>Rossellomorea</taxon>
    </lineage>
</organism>
<proteinExistence type="predicted"/>
<protein>
    <submittedName>
        <fullName evidence="1">DUF4362 domain-containing protein</fullName>
    </submittedName>
</protein>